<dbReference type="RefSeq" id="WP_226385235.1">
    <property type="nucleotide sequence ID" value="NZ_JADCKA010000006.1"/>
</dbReference>
<keyword evidence="4" id="KW-0028">Amino-acid biosynthesis</keyword>
<feature type="coiled-coil region" evidence="12">
    <location>
        <begin position="359"/>
        <end position="393"/>
    </location>
</feature>
<dbReference type="Pfam" id="PF01264">
    <property type="entry name" value="Chorismate_synt"/>
    <property type="match status" value="1"/>
</dbReference>
<keyword evidence="7" id="KW-0274">FAD</keyword>
<dbReference type="InterPro" id="IPR036263">
    <property type="entry name" value="Chorismate_II_sf"/>
</dbReference>
<evidence type="ECO:0000256" key="10">
    <source>
        <dbReference type="ARBA" id="ARBA00023239"/>
    </source>
</evidence>
<comment type="caution">
    <text evidence="14">The sequence shown here is derived from an EMBL/GenBank/DDBJ whole genome shotgun (WGS) entry which is preliminary data.</text>
</comment>
<keyword evidence="6" id="KW-0288">FMN</keyword>
<dbReference type="InterPro" id="IPR036979">
    <property type="entry name" value="CM_dom_sf"/>
</dbReference>
<dbReference type="Proteomes" id="UP001516588">
    <property type="component" value="Unassembled WGS sequence"/>
</dbReference>
<dbReference type="InterPro" id="IPR002701">
    <property type="entry name" value="CM_II_prokaryot"/>
</dbReference>
<evidence type="ECO:0000256" key="2">
    <source>
        <dbReference type="ARBA" id="ARBA00008014"/>
    </source>
</evidence>
<comment type="similarity">
    <text evidence="2">Belongs to the chorismate synthase family.</text>
</comment>
<dbReference type="PANTHER" id="PTHR21085:SF0">
    <property type="entry name" value="CHORISMATE SYNTHASE"/>
    <property type="match status" value="1"/>
</dbReference>
<evidence type="ECO:0000256" key="1">
    <source>
        <dbReference type="ARBA" id="ARBA00005044"/>
    </source>
</evidence>
<accession>A0ABR9QXH6</accession>
<dbReference type="Pfam" id="PF01817">
    <property type="entry name" value="CM_2"/>
    <property type="match status" value="1"/>
</dbReference>
<evidence type="ECO:0000256" key="4">
    <source>
        <dbReference type="ARBA" id="ARBA00022605"/>
    </source>
</evidence>
<protein>
    <recommendedName>
        <fullName evidence="3 11">Chorismate synthase</fullName>
        <ecNumber evidence="3 11">4.2.3.5</ecNumber>
    </recommendedName>
</protein>
<dbReference type="SMART" id="SM00830">
    <property type="entry name" value="CM_2"/>
    <property type="match status" value="1"/>
</dbReference>
<keyword evidence="15" id="KW-1185">Reference proteome</keyword>
<evidence type="ECO:0000256" key="7">
    <source>
        <dbReference type="ARBA" id="ARBA00022827"/>
    </source>
</evidence>
<proteinExistence type="inferred from homology"/>
<dbReference type="InterPro" id="IPR035904">
    <property type="entry name" value="Chorismate_synth_AroC_sf"/>
</dbReference>
<sequence length="448" mass="48630">MKSEFGRTFKVSISGGSHEPEMTVEMTGLPVGFTVDMKKVCDFLKRRSPGEENYTTARQEKDIPLLKNGTEELEVDEVIVPADGKLCFVVKNSNTDKTAYKNMLPRPGHADLPAYLKYKGKVDMSGGGPFSGRMTVMLCIAGAIALQYLQQHNIRIASRVLSIGQASGPQTDLVEPKAIPMTDYMLEEMEFAKNDNNSVGGVVEAFATGLPLGLGGPMYDSMESILSPIAFGIPAVKGVEFGNGFAASYLLGSENNDDFLAITKDERIITATNNHGGILGGLTTGMPLVMRVAFKPAPSIGKKQSTVDPVTGKPEDIQIQGRHDACFVPRAAAVVEAALAVGLMDAILSDKTLHKDRDISDMRDDIDRIDAEIASLLNKRMELSGEIAKYKMNHDIPVLDTGREAQVLSKVGPDLKDIYIKIMEKSKEKQKMILEENMLNGGKEAEGK</sequence>
<comment type="pathway">
    <text evidence="1">Metabolic intermediate biosynthesis; chorismate biosynthesis; chorismate from D-erythrose 4-phosphate and phosphoenolpyruvate: step 7/7.</text>
</comment>
<evidence type="ECO:0000256" key="3">
    <source>
        <dbReference type="ARBA" id="ARBA00013036"/>
    </source>
</evidence>
<dbReference type="PANTHER" id="PTHR21085">
    <property type="entry name" value="CHORISMATE SYNTHASE"/>
    <property type="match status" value="1"/>
</dbReference>
<keyword evidence="9" id="KW-0057">Aromatic amino acid biosynthesis</keyword>
<feature type="domain" description="Chorismate mutase" evidence="13">
    <location>
        <begin position="353"/>
        <end position="434"/>
    </location>
</feature>
<dbReference type="EC" id="4.2.3.5" evidence="3 11"/>
<reference evidence="14 15" key="1">
    <citation type="submission" date="2020-10" db="EMBL/GenBank/DDBJ databases">
        <title>ChiBAC.</title>
        <authorList>
            <person name="Zenner C."/>
            <person name="Hitch T.C.A."/>
            <person name="Clavel T."/>
        </authorList>
    </citation>
    <scope>NUCLEOTIDE SEQUENCE [LARGE SCALE GENOMIC DNA]</scope>
    <source>
        <strain evidence="14 15">DSM 108706</strain>
    </source>
</reference>
<dbReference type="SUPFAM" id="SSF48600">
    <property type="entry name" value="Chorismate mutase II"/>
    <property type="match status" value="1"/>
</dbReference>
<dbReference type="GO" id="GO:0004107">
    <property type="term" value="F:chorismate synthase activity"/>
    <property type="evidence" value="ECO:0007669"/>
    <property type="project" value="UniProtKB-EC"/>
</dbReference>
<keyword evidence="8" id="KW-0521">NADP</keyword>
<dbReference type="InterPro" id="IPR010958">
    <property type="entry name" value="Chorismate_mutase_highGC-bac"/>
</dbReference>
<evidence type="ECO:0000259" key="13">
    <source>
        <dbReference type="PROSITE" id="PS51168"/>
    </source>
</evidence>
<organism evidence="14 15">
    <name type="scientific">Gallibacter intestinalis</name>
    <dbReference type="NCBI Taxonomy" id="2779356"/>
    <lineage>
        <taxon>Bacteria</taxon>
        <taxon>Bacillati</taxon>
        <taxon>Bacillota</taxon>
        <taxon>Clostridia</taxon>
        <taxon>Eubacteriales</taxon>
        <taxon>Eubacteriaceae</taxon>
        <taxon>Gallibacter</taxon>
    </lineage>
</organism>
<dbReference type="PROSITE" id="PS51168">
    <property type="entry name" value="CHORISMATE_MUT_2"/>
    <property type="match status" value="1"/>
</dbReference>
<evidence type="ECO:0000256" key="12">
    <source>
        <dbReference type="SAM" id="Coils"/>
    </source>
</evidence>
<evidence type="ECO:0000313" key="14">
    <source>
        <dbReference type="EMBL" id="MBE5035587.1"/>
    </source>
</evidence>
<dbReference type="NCBIfam" id="TIGR01808">
    <property type="entry name" value="CM_M_hiGC-arch"/>
    <property type="match status" value="1"/>
</dbReference>
<evidence type="ECO:0000256" key="9">
    <source>
        <dbReference type="ARBA" id="ARBA00023141"/>
    </source>
</evidence>
<keyword evidence="12" id="KW-0175">Coiled coil</keyword>
<name>A0ABR9QXH6_9FIRM</name>
<dbReference type="Gene3D" id="1.20.59.10">
    <property type="entry name" value="Chorismate mutase"/>
    <property type="match status" value="1"/>
</dbReference>
<dbReference type="InterPro" id="IPR000453">
    <property type="entry name" value="Chorismate_synth"/>
</dbReference>
<evidence type="ECO:0000256" key="11">
    <source>
        <dbReference type="NCBIfam" id="TIGR00033"/>
    </source>
</evidence>
<gene>
    <name evidence="14" type="primary">aroC</name>
    <name evidence="14" type="ORF">INF20_04730</name>
</gene>
<evidence type="ECO:0000313" key="15">
    <source>
        <dbReference type="Proteomes" id="UP001516588"/>
    </source>
</evidence>
<dbReference type="EMBL" id="JADCKA010000006">
    <property type="protein sequence ID" value="MBE5035587.1"/>
    <property type="molecule type" value="Genomic_DNA"/>
</dbReference>
<keyword evidence="10 14" id="KW-0456">Lyase</keyword>
<dbReference type="SUPFAM" id="SSF103263">
    <property type="entry name" value="Chorismate synthase, AroC"/>
    <property type="match status" value="1"/>
</dbReference>
<evidence type="ECO:0000256" key="5">
    <source>
        <dbReference type="ARBA" id="ARBA00022630"/>
    </source>
</evidence>
<evidence type="ECO:0000256" key="6">
    <source>
        <dbReference type="ARBA" id="ARBA00022643"/>
    </source>
</evidence>
<evidence type="ECO:0000256" key="8">
    <source>
        <dbReference type="ARBA" id="ARBA00022857"/>
    </source>
</evidence>
<dbReference type="NCBIfam" id="TIGR00033">
    <property type="entry name" value="aroC"/>
    <property type="match status" value="1"/>
</dbReference>
<keyword evidence="5" id="KW-0285">Flavoprotein</keyword>
<dbReference type="Gene3D" id="3.60.150.10">
    <property type="entry name" value="Chorismate synthase AroC"/>
    <property type="match status" value="1"/>
</dbReference>